<dbReference type="RefSeq" id="XP_457645.1">
    <property type="nucleotide sequence ID" value="XM_457645.1"/>
</dbReference>
<evidence type="ECO:0000256" key="6">
    <source>
        <dbReference type="ARBA" id="ARBA00022617"/>
    </source>
</evidence>
<feature type="chain" id="PRO_5004271174" evidence="17">
    <location>
        <begin position="20"/>
        <end position="194"/>
    </location>
</feature>
<keyword evidence="4" id="KW-1003">Cell membrane</keyword>
<feature type="disulfide bond" evidence="15">
    <location>
        <begin position="48"/>
        <end position="88"/>
    </location>
</feature>
<dbReference type="eggNOG" id="ENOG502SFDE">
    <property type="taxonomic scope" value="Eukaryota"/>
</dbReference>
<feature type="signal peptide" evidence="17">
    <location>
        <begin position="1"/>
        <end position="19"/>
    </location>
</feature>
<organism evidence="19 20">
    <name type="scientific">Debaryomyces hansenii (strain ATCC 36239 / CBS 767 / BCRC 21394 / JCM 1990 / NBRC 0083 / IGC 2968)</name>
    <name type="common">Yeast</name>
    <name type="synonym">Torulaspora hansenii</name>
    <dbReference type="NCBI Taxonomy" id="284592"/>
    <lineage>
        <taxon>Eukaryota</taxon>
        <taxon>Fungi</taxon>
        <taxon>Dikarya</taxon>
        <taxon>Ascomycota</taxon>
        <taxon>Saccharomycotina</taxon>
        <taxon>Pichiomycetes</taxon>
        <taxon>Debaryomycetaceae</taxon>
        <taxon>Debaryomyces</taxon>
    </lineage>
</organism>
<dbReference type="OrthoDB" id="2496787at2759"/>
<proteinExistence type="inferred from homology"/>
<dbReference type="KEGG" id="dha:DEHA2B15972g"/>
<feature type="compositionally biased region" description="Low complexity" evidence="16">
    <location>
        <begin position="133"/>
        <end position="167"/>
    </location>
</feature>
<dbReference type="GO" id="GO:0046872">
    <property type="term" value="F:metal ion binding"/>
    <property type="evidence" value="ECO:0007669"/>
    <property type="project" value="UniProtKB-UniRule"/>
</dbReference>
<name>Q6BVX4_DEBHA</name>
<dbReference type="GO" id="GO:0005886">
    <property type="term" value="C:plasma membrane"/>
    <property type="evidence" value="ECO:0007669"/>
    <property type="project" value="UniProtKB-SubCell"/>
</dbReference>
<dbReference type="EMBL" id="CR382134">
    <property type="protein sequence ID" value="CAG85659.1"/>
    <property type="molecule type" value="Genomic_DNA"/>
</dbReference>
<feature type="region of interest" description="Disordered" evidence="16">
    <location>
        <begin position="131"/>
        <end position="167"/>
    </location>
</feature>
<dbReference type="PANTHER" id="PTHR37928:SF2">
    <property type="entry name" value="GPI ANCHORED CFEM DOMAIN PROTEIN (AFU_ORTHOLOGUE AFUA_6G10580)"/>
    <property type="match status" value="1"/>
</dbReference>
<accession>Q6BVX4</accession>
<evidence type="ECO:0000256" key="2">
    <source>
        <dbReference type="ARBA" id="ARBA00004613"/>
    </source>
</evidence>
<dbReference type="InterPro" id="IPR051735">
    <property type="entry name" value="CFEM_domain"/>
</dbReference>
<keyword evidence="8 15" id="KW-0479">Metal-binding</keyword>
<dbReference type="AlphaFoldDB" id="Q6BVX4"/>
<evidence type="ECO:0000256" key="4">
    <source>
        <dbReference type="ARBA" id="ARBA00022475"/>
    </source>
</evidence>
<feature type="disulfide bond" evidence="15">
    <location>
        <begin position="52"/>
        <end position="83"/>
    </location>
</feature>
<keyword evidence="6 15" id="KW-0349">Heme</keyword>
<evidence type="ECO:0000259" key="18">
    <source>
        <dbReference type="PROSITE" id="PS52012"/>
    </source>
</evidence>
<keyword evidence="10 15" id="KW-0408">Iron</keyword>
<keyword evidence="12 15" id="KW-1015">Disulfide bond</keyword>
<dbReference type="VEuPathDB" id="FungiDB:DEHA2B15972g"/>
<dbReference type="PANTHER" id="PTHR37928">
    <property type="entry name" value="CFEM DOMAIN PROTEIN (AFU_ORTHOLOGUE AFUA_6G14090)"/>
    <property type="match status" value="1"/>
</dbReference>
<comment type="similarity">
    <text evidence="3">Belongs to the RBT5 family.</text>
</comment>
<keyword evidence="5" id="KW-0964">Secreted</keyword>
<feature type="binding site" description="axial binding residue" evidence="15">
    <location>
        <position position="66"/>
    </location>
    <ligand>
        <name>heme</name>
        <dbReference type="ChEBI" id="CHEBI:30413"/>
    </ligand>
    <ligandPart>
        <name>Fe</name>
        <dbReference type="ChEBI" id="CHEBI:18248"/>
    </ligandPart>
</feature>
<evidence type="ECO:0000256" key="15">
    <source>
        <dbReference type="PROSITE-ProRule" id="PRU01356"/>
    </source>
</evidence>
<evidence type="ECO:0000256" key="12">
    <source>
        <dbReference type="ARBA" id="ARBA00023157"/>
    </source>
</evidence>
<evidence type="ECO:0000256" key="3">
    <source>
        <dbReference type="ARBA" id="ARBA00010031"/>
    </source>
</evidence>
<evidence type="ECO:0000313" key="19">
    <source>
        <dbReference type="EMBL" id="CAG85659.1"/>
    </source>
</evidence>
<comment type="subcellular location">
    <subcellularLocation>
        <location evidence="1">Cell membrane</location>
        <topology evidence="1">Lipid-anchor</topology>
        <topology evidence="1">GPI-anchor</topology>
    </subcellularLocation>
    <subcellularLocation>
        <location evidence="2">Secreted</location>
    </subcellularLocation>
</comment>
<dbReference type="Pfam" id="PF05730">
    <property type="entry name" value="CFEM"/>
    <property type="match status" value="1"/>
</dbReference>
<sequence length="194" mass="19915">MQSSCLILVFASIISLVSASNWATYPSVPKTASINGFADPIYTKLPDCAQDCVDIDTDNTPCPYWDTGCFCVMPQWAGQVAECFVSKCEGKEVASATSLAVSLCSSVGANQWLMPASLSTALSSAAGNKEKSSSSTASSNAELTSGSGSSSTSSSSSSLGSSSSASSTGNNAVMMASYDLPSVAFFMFIFSLVL</sequence>
<evidence type="ECO:0000313" key="20">
    <source>
        <dbReference type="Proteomes" id="UP000000599"/>
    </source>
</evidence>
<evidence type="ECO:0000256" key="5">
    <source>
        <dbReference type="ARBA" id="ARBA00022525"/>
    </source>
</evidence>
<reference evidence="19 20" key="1">
    <citation type="journal article" date="2004" name="Nature">
        <title>Genome evolution in yeasts.</title>
        <authorList>
            <consortium name="Genolevures"/>
            <person name="Dujon B."/>
            <person name="Sherman D."/>
            <person name="Fischer G."/>
            <person name="Durrens P."/>
            <person name="Casaregola S."/>
            <person name="Lafontaine I."/>
            <person name="de Montigny J."/>
            <person name="Marck C."/>
            <person name="Neuveglise C."/>
            <person name="Talla E."/>
            <person name="Goffard N."/>
            <person name="Frangeul L."/>
            <person name="Aigle M."/>
            <person name="Anthouard V."/>
            <person name="Babour A."/>
            <person name="Barbe V."/>
            <person name="Barnay S."/>
            <person name="Blanchin S."/>
            <person name="Beckerich J.M."/>
            <person name="Beyne E."/>
            <person name="Bleykasten C."/>
            <person name="Boisrame A."/>
            <person name="Boyer J."/>
            <person name="Cattolico L."/>
            <person name="Confanioleri F."/>
            <person name="de Daruvar A."/>
            <person name="Despons L."/>
            <person name="Fabre E."/>
            <person name="Fairhead C."/>
            <person name="Ferry-Dumazet H."/>
            <person name="Groppi A."/>
            <person name="Hantraye F."/>
            <person name="Hennequin C."/>
            <person name="Jauniaux N."/>
            <person name="Joyet P."/>
            <person name="Kachouri R."/>
            <person name="Kerrest A."/>
            <person name="Koszul R."/>
            <person name="Lemaire M."/>
            <person name="Lesur I."/>
            <person name="Ma L."/>
            <person name="Muller H."/>
            <person name="Nicaud J.M."/>
            <person name="Nikolski M."/>
            <person name="Oztas S."/>
            <person name="Ozier-Kalogeropoulos O."/>
            <person name="Pellenz S."/>
            <person name="Potier S."/>
            <person name="Richard G.F."/>
            <person name="Straub M.L."/>
            <person name="Suleau A."/>
            <person name="Swennene D."/>
            <person name="Tekaia F."/>
            <person name="Wesolowski-Louvel M."/>
            <person name="Westhof E."/>
            <person name="Wirth B."/>
            <person name="Zeniou-Meyer M."/>
            <person name="Zivanovic I."/>
            <person name="Bolotin-Fukuhara M."/>
            <person name="Thierry A."/>
            <person name="Bouchier C."/>
            <person name="Caudron B."/>
            <person name="Scarpelli C."/>
            <person name="Gaillardin C."/>
            <person name="Weissenbach J."/>
            <person name="Wincker P."/>
            <person name="Souciet J.L."/>
        </authorList>
    </citation>
    <scope>NUCLEOTIDE SEQUENCE [LARGE SCALE GENOMIC DNA]</scope>
    <source>
        <strain evidence="20">ATCC 36239 / CBS 767 / BCRC 21394 / JCM 1990 / NBRC 0083 / IGC 2968</strain>
    </source>
</reference>
<feature type="domain" description="CFEM" evidence="18">
    <location>
        <begin position="20"/>
        <end position="129"/>
    </location>
</feature>
<dbReference type="GO" id="GO:0005576">
    <property type="term" value="C:extracellular region"/>
    <property type="evidence" value="ECO:0007669"/>
    <property type="project" value="UniProtKB-SubCell"/>
</dbReference>
<evidence type="ECO:0000256" key="8">
    <source>
        <dbReference type="ARBA" id="ARBA00022723"/>
    </source>
</evidence>
<evidence type="ECO:0000256" key="16">
    <source>
        <dbReference type="SAM" id="MobiDB-lite"/>
    </source>
</evidence>
<dbReference type="InterPro" id="IPR008427">
    <property type="entry name" value="Extracellular_membr_CFEM_dom"/>
</dbReference>
<dbReference type="PROSITE" id="PS52012">
    <property type="entry name" value="CFEM"/>
    <property type="match status" value="1"/>
</dbReference>
<protein>
    <submittedName>
        <fullName evidence="19">DEHA2B15972p</fullName>
    </submittedName>
</protein>
<dbReference type="GO" id="GO:0098552">
    <property type="term" value="C:side of membrane"/>
    <property type="evidence" value="ECO:0007669"/>
    <property type="project" value="UniProtKB-KW"/>
</dbReference>
<keyword evidence="7" id="KW-0336">GPI-anchor</keyword>
<evidence type="ECO:0000256" key="1">
    <source>
        <dbReference type="ARBA" id="ARBA00004609"/>
    </source>
</evidence>
<evidence type="ECO:0000256" key="14">
    <source>
        <dbReference type="ARBA" id="ARBA00023288"/>
    </source>
</evidence>
<dbReference type="HOGENOM" id="CLU_079397_1_0_1"/>
<dbReference type="OMA" id="NCKGEDV"/>
<gene>
    <name evidence="19" type="ordered locus">DEHA2B15972g</name>
</gene>
<keyword evidence="11" id="KW-0472">Membrane</keyword>
<keyword evidence="20" id="KW-1185">Reference proteome</keyword>
<dbReference type="InParanoid" id="Q6BVX4"/>
<dbReference type="GeneID" id="2913621"/>
<feature type="disulfide bond" evidence="15">
    <location>
        <begin position="62"/>
        <end position="69"/>
    </location>
</feature>
<evidence type="ECO:0000256" key="17">
    <source>
        <dbReference type="SAM" id="SignalP"/>
    </source>
</evidence>
<keyword evidence="14" id="KW-0449">Lipoprotein</keyword>
<keyword evidence="13" id="KW-0325">Glycoprotein</keyword>
<evidence type="ECO:0000256" key="11">
    <source>
        <dbReference type="ARBA" id="ARBA00023136"/>
    </source>
</evidence>
<dbReference type="SMART" id="SM00747">
    <property type="entry name" value="CFEM"/>
    <property type="match status" value="1"/>
</dbReference>
<evidence type="ECO:0000256" key="10">
    <source>
        <dbReference type="ARBA" id="ARBA00023004"/>
    </source>
</evidence>
<dbReference type="Proteomes" id="UP000000599">
    <property type="component" value="Chromosome B"/>
</dbReference>
<feature type="disulfide bond" evidence="15">
    <location>
        <begin position="71"/>
        <end position="104"/>
    </location>
</feature>
<keyword evidence="9 17" id="KW-0732">Signal</keyword>
<evidence type="ECO:0000256" key="9">
    <source>
        <dbReference type="ARBA" id="ARBA00022729"/>
    </source>
</evidence>
<evidence type="ECO:0000256" key="13">
    <source>
        <dbReference type="ARBA" id="ARBA00023180"/>
    </source>
</evidence>
<evidence type="ECO:0000256" key="7">
    <source>
        <dbReference type="ARBA" id="ARBA00022622"/>
    </source>
</evidence>